<evidence type="ECO:0000313" key="2">
    <source>
        <dbReference type="Proteomes" id="UP001595764"/>
    </source>
</evidence>
<name>A0ABV7QNY8_9PSEU</name>
<accession>A0ABV7QNY8</accession>
<protein>
    <submittedName>
        <fullName evidence="1">Uncharacterized protein</fullName>
    </submittedName>
</protein>
<comment type="caution">
    <text evidence="1">The sequence shown here is derived from an EMBL/GenBank/DDBJ whole genome shotgun (WGS) entry which is preliminary data.</text>
</comment>
<proteinExistence type="predicted"/>
<gene>
    <name evidence="1" type="ORF">ACFORO_25880</name>
</gene>
<evidence type="ECO:0000313" key="1">
    <source>
        <dbReference type="EMBL" id="MFC3513625.1"/>
    </source>
</evidence>
<dbReference type="EMBL" id="JBHRWI010000030">
    <property type="protein sequence ID" value="MFC3513625.1"/>
    <property type="molecule type" value="Genomic_DNA"/>
</dbReference>
<dbReference type="RefSeq" id="WP_377869040.1">
    <property type="nucleotide sequence ID" value="NZ_JBHMAY010000011.1"/>
</dbReference>
<organism evidence="1 2">
    <name type="scientific">Amycolatopsis halotolerans</name>
    <dbReference type="NCBI Taxonomy" id="330083"/>
    <lineage>
        <taxon>Bacteria</taxon>
        <taxon>Bacillati</taxon>
        <taxon>Actinomycetota</taxon>
        <taxon>Actinomycetes</taxon>
        <taxon>Pseudonocardiales</taxon>
        <taxon>Pseudonocardiaceae</taxon>
        <taxon>Amycolatopsis</taxon>
    </lineage>
</organism>
<keyword evidence="2" id="KW-1185">Reference proteome</keyword>
<dbReference type="Proteomes" id="UP001595764">
    <property type="component" value="Unassembled WGS sequence"/>
</dbReference>
<reference evidence="2" key="1">
    <citation type="journal article" date="2019" name="Int. J. Syst. Evol. Microbiol.">
        <title>The Global Catalogue of Microorganisms (GCM) 10K type strain sequencing project: providing services to taxonomists for standard genome sequencing and annotation.</title>
        <authorList>
            <consortium name="The Broad Institute Genomics Platform"/>
            <consortium name="The Broad Institute Genome Sequencing Center for Infectious Disease"/>
            <person name="Wu L."/>
            <person name="Ma J."/>
        </authorList>
    </citation>
    <scope>NUCLEOTIDE SEQUENCE [LARGE SCALE GENOMIC DNA]</scope>
    <source>
        <strain evidence="2">CGMCC 4.7682</strain>
    </source>
</reference>
<sequence length="142" mass="15439">MVDSWATVGDVFTYAKATVDDDAVLRAQATIDLHAGRVYADAAKVGARDKYWLKLAVAYQAAWQPSQPDLFERQEITKTGGSNSTQGTDTWLTLAPHAAQALRMVSWLGSGSFHVRAPGEPVSLRREVYGDDGGDPGTWRSL</sequence>